<dbReference type="InterPro" id="IPR009057">
    <property type="entry name" value="Homeodomain-like_sf"/>
</dbReference>
<evidence type="ECO:0000256" key="3">
    <source>
        <dbReference type="ARBA" id="ARBA00023015"/>
    </source>
</evidence>
<dbReference type="Gene3D" id="3.40.50.300">
    <property type="entry name" value="P-loop containing nucleotide triphosphate hydrolases"/>
    <property type="match status" value="1"/>
</dbReference>
<evidence type="ECO:0000259" key="7">
    <source>
        <dbReference type="PROSITE" id="PS50045"/>
    </source>
</evidence>
<keyword evidence="4" id="KW-0238">DNA-binding</keyword>
<dbReference type="InterPro" id="IPR027417">
    <property type="entry name" value="P-loop_NTPase"/>
</dbReference>
<dbReference type="SUPFAM" id="SSF52172">
    <property type="entry name" value="CheY-like"/>
    <property type="match status" value="1"/>
</dbReference>
<dbReference type="AlphaFoldDB" id="A0AA95SPX1"/>
<evidence type="ECO:0000256" key="5">
    <source>
        <dbReference type="ARBA" id="ARBA00023163"/>
    </source>
</evidence>
<evidence type="ECO:0000256" key="1">
    <source>
        <dbReference type="ARBA" id="ARBA00022741"/>
    </source>
</evidence>
<keyword evidence="3" id="KW-0805">Transcription regulation</keyword>
<feature type="domain" description="Sigma-54 factor interaction" evidence="7">
    <location>
        <begin position="140"/>
        <end position="368"/>
    </location>
</feature>
<feature type="modified residue" description="4-aspartylphosphate" evidence="6">
    <location>
        <position position="46"/>
    </location>
</feature>
<dbReference type="GO" id="GO:0043565">
    <property type="term" value="F:sequence-specific DNA binding"/>
    <property type="evidence" value="ECO:0007669"/>
    <property type="project" value="InterPro"/>
</dbReference>
<dbReference type="Pfam" id="PF00072">
    <property type="entry name" value="Response_reg"/>
    <property type="match status" value="1"/>
</dbReference>
<dbReference type="InterPro" id="IPR003593">
    <property type="entry name" value="AAA+_ATPase"/>
</dbReference>
<dbReference type="Pfam" id="PF00158">
    <property type="entry name" value="Sigma54_activat"/>
    <property type="match status" value="1"/>
</dbReference>
<dbReference type="SUPFAM" id="SSF46689">
    <property type="entry name" value="Homeodomain-like"/>
    <property type="match status" value="1"/>
</dbReference>
<dbReference type="Gene3D" id="1.10.10.60">
    <property type="entry name" value="Homeodomain-like"/>
    <property type="match status" value="1"/>
</dbReference>
<evidence type="ECO:0000259" key="8">
    <source>
        <dbReference type="PROSITE" id="PS50110"/>
    </source>
</evidence>
<dbReference type="InterPro" id="IPR014264">
    <property type="entry name" value="PEP-CTERM_resp_reg"/>
</dbReference>
<dbReference type="InterPro" id="IPR011006">
    <property type="entry name" value="CheY-like_superfamily"/>
</dbReference>
<sequence length="444" mass="49242">MIVEDDLALQKQLKWSLDRFESVLADDVNSALLQFRRHTPAVVTMDLGLPPDQDSVTEGFRLLERLIELEPSTKVIVLTGQNDQANALRAIRMGAYDFLAKPVDPDVLSLTVERAFRLHELQQENRRLQMQQHQDALGGVLTRDAQMQRICRTVERVAPSDATVLLLGESGTGKEVLAQGLHNASRRKGRFVAINCAAIPEALLESELFGYEKGAFTGASKTTLGKIETANGGTLMLDEIGDLPMALQAKLLRFLQERSIERLGGRNEIPIDVRVVGATHQDLRALIEQGRFREDLYYRLAEIVIEIPPLRAREGDAVLLSHAFLRRFASEQRRPVQSISDDAVLAIEAHKWPGNVRELQNLMKRASIMADGDRITAEDLGLPVPGSAANTQASLDLRAVREQAERQAVVMAMARADGNMARAAELLGVSRPTLYDLVSRLQIK</sequence>
<dbReference type="KEGG" id="pais:PFX98_21070"/>
<dbReference type="Gene3D" id="3.40.50.2300">
    <property type="match status" value="1"/>
</dbReference>
<dbReference type="FunFam" id="3.40.50.300:FF:000006">
    <property type="entry name" value="DNA-binding transcriptional regulator NtrC"/>
    <property type="match status" value="1"/>
</dbReference>
<dbReference type="InterPro" id="IPR001789">
    <property type="entry name" value="Sig_transdc_resp-reg_receiver"/>
</dbReference>
<gene>
    <name evidence="9" type="primary">prsR</name>
    <name evidence="9" type="ORF">PFX98_21070</name>
</gene>
<dbReference type="PROSITE" id="PS00675">
    <property type="entry name" value="SIGMA54_INTERACT_1"/>
    <property type="match status" value="1"/>
</dbReference>
<dbReference type="GO" id="GO:0006355">
    <property type="term" value="P:regulation of DNA-templated transcription"/>
    <property type="evidence" value="ECO:0007669"/>
    <property type="project" value="InterPro"/>
</dbReference>
<dbReference type="RefSeq" id="WP_285232443.1">
    <property type="nucleotide sequence ID" value="NZ_CP116346.1"/>
</dbReference>
<dbReference type="SUPFAM" id="SSF52540">
    <property type="entry name" value="P-loop containing nucleoside triphosphate hydrolases"/>
    <property type="match status" value="1"/>
</dbReference>
<dbReference type="Gene3D" id="1.10.8.60">
    <property type="match status" value="1"/>
</dbReference>
<dbReference type="PANTHER" id="PTHR32071">
    <property type="entry name" value="TRANSCRIPTIONAL REGULATORY PROTEIN"/>
    <property type="match status" value="1"/>
</dbReference>
<protein>
    <submittedName>
        <fullName evidence="9">PEP-CTERM-box response regulator transcription factor</fullName>
    </submittedName>
</protein>
<evidence type="ECO:0000313" key="9">
    <source>
        <dbReference type="EMBL" id="WIT11361.1"/>
    </source>
</evidence>
<dbReference type="PROSITE" id="PS50110">
    <property type="entry name" value="RESPONSE_REGULATORY"/>
    <property type="match status" value="1"/>
</dbReference>
<evidence type="ECO:0000256" key="6">
    <source>
        <dbReference type="PROSITE-ProRule" id="PRU00169"/>
    </source>
</evidence>
<dbReference type="Proteomes" id="UP001177769">
    <property type="component" value="Chromosome"/>
</dbReference>
<dbReference type="CDD" id="cd00009">
    <property type="entry name" value="AAA"/>
    <property type="match status" value="1"/>
</dbReference>
<dbReference type="PROSITE" id="PS00688">
    <property type="entry name" value="SIGMA54_INTERACT_3"/>
    <property type="match status" value="1"/>
</dbReference>
<keyword evidence="2" id="KW-0067">ATP-binding</keyword>
<dbReference type="InterPro" id="IPR025943">
    <property type="entry name" value="Sigma_54_int_dom_ATP-bd_2"/>
</dbReference>
<dbReference type="InterPro" id="IPR002078">
    <property type="entry name" value="Sigma_54_int"/>
</dbReference>
<proteinExistence type="predicted"/>
<evidence type="ECO:0000313" key="10">
    <source>
        <dbReference type="Proteomes" id="UP001177769"/>
    </source>
</evidence>
<dbReference type="SMART" id="SM00382">
    <property type="entry name" value="AAA"/>
    <property type="match status" value="1"/>
</dbReference>
<dbReference type="NCBIfam" id="TIGR02915">
    <property type="entry name" value="PEP_resp_reg"/>
    <property type="match status" value="1"/>
</dbReference>
<dbReference type="InterPro" id="IPR025944">
    <property type="entry name" value="Sigma_54_int_dom_CS"/>
</dbReference>
<keyword evidence="6" id="KW-0597">Phosphoprotein</keyword>
<dbReference type="GO" id="GO:0000160">
    <property type="term" value="P:phosphorelay signal transduction system"/>
    <property type="evidence" value="ECO:0007669"/>
    <property type="project" value="InterPro"/>
</dbReference>
<dbReference type="PRINTS" id="PR01590">
    <property type="entry name" value="HTHFIS"/>
</dbReference>
<evidence type="ECO:0000256" key="2">
    <source>
        <dbReference type="ARBA" id="ARBA00022840"/>
    </source>
</evidence>
<dbReference type="InterPro" id="IPR058031">
    <property type="entry name" value="AAA_lid_NorR"/>
</dbReference>
<dbReference type="EMBL" id="CP116346">
    <property type="protein sequence ID" value="WIT11361.1"/>
    <property type="molecule type" value="Genomic_DNA"/>
</dbReference>
<organism evidence="9 10">
    <name type="scientific">Paucibacter sediminis</name>
    <dbReference type="NCBI Taxonomy" id="3019553"/>
    <lineage>
        <taxon>Bacteria</taxon>
        <taxon>Pseudomonadati</taxon>
        <taxon>Pseudomonadota</taxon>
        <taxon>Betaproteobacteria</taxon>
        <taxon>Burkholderiales</taxon>
        <taxon>Sphaerotilaceae</taxon>
        <taxon>Roseateles</taxon>
    </lineage>
</organism>
<dbReference type="PROSITE" id="PS50045">
    <property type="entry name" value="SIGMA54_INTERACT_4"/>
    <property type="match status" value="1"/>
</dbReference>
<evidence type="ECO:0000256" key="4">
    <source>
        <dbReference type="ARBA" id="ARBA00023125"/>
    </source>
</evidence>
<dbReference type="Pfam" id="PF25601">
    <property type="entry name" value="AAA_lid_14"/>
    <property type="match status" value="1"/>
</dbReference>
<feature type="domain" description="Response regulatory" evidence="8">
    <location>
        <begin position="1"/>
        <end position="116"/>
    </location>
</feature>
<keyword evidence="1" id="KW-0547">Nucleotide-binding</keyword>
<dbReference type="InterPro" id="IPR002197">
    <property type="entry name" value="HTH_Fis"/>
</dbReference>
<keyword evidence="5" id="KW-0804">Transcription</keyword>
<dbReference type="PANTHER" id="PTHR32071:SF113">
    <property type="entry name" value="ALGINATE BIOSYNTHESIS TRANSCRIPTIONAL REGULATORY PROTEIN ALGB"/>
    <property type="match status" value="1"/>
</dbReference>
<dbReference type="InterPro" id="IPR025662">
    <property type="entry name" value="Sigma_54_int_dom_ATP-bd_1"/>
</dbReference>
<dbReference type="GO" id="GO:0005524">
    <property type="term" value="F:ATP binding"/>
    <property type="evidence" value="ECO:0007669"/>
    <property type="project" value="UniProtKB-KW"/>
</dbReference>
<keyword evidence="10" id="KW-1185">Reference proteome</keyword>
<dbReference type="PROSITE" id="PS00676">
    <property type="entry name" value="SIGMA54_INTERACT_2"/>
    <property type="match status" value="1"/>
</dbReference>
<accession>A0AA95SPX1</accession>
<reference evidence="9" key="1">
    <citation type="submission" date="2023-01" db="EMBL/GenBank/DDBJ databases">
        <title>Whole genome sequence of Paucibacter sp. S2-9 isolated from pond sediment.</title>
        <authorList>
            <person name="Jung J.Y."/>
        </authorList>
    </citation>
    <scope>NUCLEOTIDE SEQUENCE</scope>
    <source>
        <strain evidence="9">S2-9</strain>
    </source>
</reference>
<dbReference type="SMART" id="SM00448">
    <property type="entry name" value="REC"/>
    <property type="match status" value="1"/>
</dbReference>
<name>A0AA95SPX1_9BURK</name>
<dbReference type="Pfam" id="PF02954">
    <property type="entry name" value="HTH_8"/>
    <property type="match status" value="1"/>
</dbReference>